<dbReference type="Pfam" id="PF01478">
    <property type="entry name" value="Peptidase_A24"/>
    <property type="match status" value="1"/>
</dbReference>
<gene>
    <name evidence="13" type="primary">outO</name>
    <name evidence="13" type="ORF">MSP8886_03101</name>
</gene>
<feature type="domain" description="Prepilin peptidase A24 N-terminal" evidence="12">
    <location>
        <begin position="16"/>
        <end position="114"/>
    </location>
</feature>
<accession>A0A1A8TLN4</accession>
<evidence type="ECO:0000256" key="9">
    <source>
        <dbReference type="RuleBase" id="RU003794"/>
    </source>
</evidence>
<keyword evidence="9" id="KW-0378">Hydrolase</keyword>
<dbReference type="InterPro" id="IPR010627">
    <property type="entry name" value="Prepilin_pept_A24_N"/>
</dbReference>
<dbReference type="EMBL" id="FLOB01000008">
    <property type="protein sequence ID" value="SBS34558.1"/>
    <property type="molecule type" value="Genomic_DNA"/>
</dbReference>
<evidence type="ECO:0000256" key="6">
    <source>
        <dbReference type="ARBA" id="ARBA00022989"/>
    </source>
</evidence>
<dbReference type="AlphaFoldDB" id="A0A1A8TLN4"/>
<dbReference type="GO" id="GO:0006465">
    <property type="term" value="P:signal peptide processing"/>
    <property type="evidence" value="ECO:0007669"/>
    <property type="project" value="TreeGrafter"/>
</dbReference>
<evidence type="ECO:0000256" key="7">
    <source>
        <dbReference type="ARBA" id="ARBA00023136"/>
    </source>
</evidence>
<protein>
    <recommendedName>
        <fullName evidence="9">Prepilin leader peptidase/N-methyltransferase</fullName>
        <ecNumber evidence="9">2.1.1.-</ecNumber>
        <ecNumber evidence="9">3.4.23.43</ecNumber>
    </recommendedName>
</protein>
<feature type="transmembrane region" description="Helical" evidence="10">
    <location>
        <begin position="210"/>
        <end position="237"/>
    </location>
</feature>
<dbReference type="InterPro" id="IPR050882">
    <property type="entry name" value="Prepilin_peptidase/N-MTase"/>
</dbReference>
<keyword evidence="3" id="KW-1003">Cell membrane</keyword>
<dbReference type="Proteomes" id="UP000092544">
    <property type="component" value="Unassembled WGS sequence"/>
</dbReference>
<dbReference type="InterPro" id="IPR014032">
    <property type="entry name" value="Peptidase_A24A_bac"/>
</dbReference>
<feature type="transmembrane region" description="Helical" evidence="10">
    <location>
        <begin position="6"/>
        <end position="27"/>
    </location>
</feature>
<evidence type="ECO:0000256" key="8">
    <source>
        <dbReference type="RuleBase" id="RU003793"/>
    </source>
</evidence>
<dbReference type="Gene3D" id="1.20.120.1220">
    <property type="match status" value="1"/>
</dbReference>
<keyword evidence="9" id="KW-0489">Methyltransferase</keyword>
<dbReference type="PANTHER" id="PTHR30487">
    <property type="entry name" value="TYPE 4 PREPILIN-LIKE PROTEINS LEADER PEPTIDE-PROCESSING ENZYME"/>
    <property type="match status" value="1"/>
</dbReference>
<dbReference type="RefSeq" id="WP_083200981.1">
    <property type="nucleotide sequence ID" value="NZ_FLOB01000008.1"/>
</dbReference>
<evidence type="ECO:0000256" key="4">
    <source>
        <dbReference type="ARBA" id="ARBA00022519"/>
    </source>
</evidence>
<keyword evidence="9" id="KW-0645">Protease</keyword>
<keyword evidence="5 9" id="KW-0812">Transmembrane</keyword>
<dbReference type="GO" id="GO:0008168">
    <property type="term" value="F:methyltransferase activity"/>
    <property type="evidence" value="ECO:0007669"/>
    <property type="project" value="UniProtKB-KW"/>
</dbReference>
<dbReference type="EC" id="2.1.1.-" evidence="9"/>
<sequence>MLLTPTQSSFFALIILSFGSFAALFTVRWPRLSEYLWQKEAHNALGIPFEAEIPESISTGRSRCESCHHTLSWKDLIPILSYGLLQGRCRYCQMRISPHYVLIESTCLCICLPLLITCHDLIELSLNSLLMCSLLTAAIIDYQHKLIPDECCLIALAAALLLNIHSGTLENAVLGMIVGYSAVYLLRWGYLKIRNIEAIGLGDVKLLATLGAWLGVLHLTTLLLYASLIGILYILLYREKNKEPIPFGPFLFLSGIIHYYYLNL</sequence>
<evidence type="ECO:0000259" key="12">
    <source>
        <dbReference type="Pfam" id="PF06750"/>
    </source>
</evidence>
<keyword evidence="6 10" id="KW-1133">Transmembrane helix</keyword>
<feature type="transmembrane region" description="Helical" evidence="10">
    <location>
        <begin position="171"/>
        <end position="190"/>
    </location>
</feature>
<feature type="transmembrane region" description="Helical" evidence="10">
    <location>
        <begin position="244"/>
        <end position="262"/>
    </location>
</feature>
<dbReference type="STRING" id="1792290.MSP8886_03101"/>
<evidence type="ECO:0000256" key="10">
    <source>
        <dbReference type="SAM" id="Phobius"/>
    </source>
</evidence>
<reference evidence="13 14" key="1">
    <citation type="submission" date="2016-06" db="EMBL/GenBank/DDBJ databases">
        <authorList>
            <person name="Kjaerup R.B."/>
            <person name="Dalgaard T.S."/>
            <person name="Juul-Madsen H.R."/>
        </authorList>
    </citation>
    <scope>NUCLEOTIDE SEQUENCE [LARGE SCALE GENOMIC DNA]</scope>
    <source>
        <strain evidence="13 14">CECT 8886</strain>
    </source>
</reference>
<proteinExistence type="inferred from homology"/>
<comment type="subcellular location">
    <subcellularLocation>
        <location evidence="1">Cell inner membrane</location>
        <topology evidence="1">Multi-pass membrane protein</topology>
    </subcellularLocation>
    <subcellularLocation>
        <location evidence="9">Cell membrane</location>
        <topology evidence="9">Multi-pass membrane protein</topology>
    </subcellularLocation>
</comment>
<dbReference type="PRINTS" id="PR00864">
    <property type="entry name" value="PREPILNPTASE"/>
</dbReference>
<name>A0A1A8TLN4_9GAMM</name>
<keyword evidence="4" id="KW-0997">Cell inner membrane</keyword>
<comment type="similarity">
    <text evidence="2 8">Belongs to the peptidase A24 family.</text>
</comment>
<dbReference type="OrthoDB" id="9789291at2"/>
<keyword evidence="7 10" id="KW-0472">Membrane</keyword>
<evidence type="ECO:0000256" key="5">
    <source>
        <dbReference type="ARBA" id="ARBA00022692"/>
    </source>
</evidence>
<evidence type="ECO:0000256" key="1">
    <source>
        <dbReference type="ARBA" id="ARBA00004429"/>
    </source>
</evidence>
<evidence type="ECO:0000256" key="2">
    <source>
        <dbReference type="ARBA" id="ARBA00005801"/>
    </source>
</evidence>
<dbReference type="InterPro" id="IPR000045">
    <property type="entry name" value="Prepilin_IV_endopep_pep"/>
</dbReference>
<dbReference type="EC" id="3.4.23.43" evidence="9"/>
<evidence type="ECO:0000256" key="3">
    <source>
        <dbReference type="ARBA" id="ARBA00022475"/>
    </source>
</evidence>
<keyword evidence="9" id="KW-0808">Transferase</keyword>
<dbReference type="GO" id="GO:0004190">
    <property type="term" value="F:aspartic-type endopeptidase activity"/>
    <property type="evidence" value="ECO:0007669"/>
    <property type="project" value="UniProtKB-EC"/>
</dbReference>
<keyword evidence="9" id="KW-0511">Multifunctional enzyme</keyword>
<dbReference type="GO" id="GO:0032259">
    <property type="term" value="P:methylation"/>
    <property type="evidence" value="ECO:0007669"/>
    <property type="project" value="UniProtKB-KW"/>
</dbReference>
<evidence type="ECO:0000259" key="11">
    <source>
        <dbReference type="Pfam" id="PF01478"/>
    </source>
</evidence>
<comment type="catalytic activity">
    <reaction evidence="9">
        <text>Typically cleaves a -Gly-|-Phe- bond to release an N-terminal, basic peptide of 5-8 residues from type IV prepilin, and then N-methylates the new N-terminal amino group, the methyl donor being S-adenosyl-L-methionine.</text>
        <dbReference type="EC" id="3.4.23.43"/>
    </reaction>
</comment>
<dbReference type="GO" id="GO:0005886">
    <property type="term" value="C:plasma membrane"/>
    <property type="evidence" value="ECO:0007669"/>
    <property type="project" value="UniProtKB-SubCell"/>
</dbReference>
<evidence type="ECO:0000313" key="14">
    <source>
        <dbReference type="Proteomes" id="UP000092544"/>
    </source>
</evidence>
<keyword evidence="14" id="KW-1185">Reference proteome</keyword>
<organism evidence="13 14">
    <name type="scientific">Marinomonas spartinae</name>
    <dbReference type="NCBI Taxonomy" id="1792290"/>
    <lineage>
        <taxon>Bacteria</taxon>
        <taxon>Pseudomonadati</taxon>
        <taxon>Pseudomonadota</taxon>
        <taxon>Gammaproteobacteria</taxon>
        <taxon>Oceanospirillales</taxon>
        <taxon>Oceanospirillaceae</taxon>
        <taxon>Marinomonas</taxon>
    </lineage>
</organism>
<comment type="function">
    <text evidence="9">Plays an essential role in type IV pili and type II pseudopili formation by proteolytically removing the leader sequence from substrate proteins and subsequently monomethylating the alpha-amino group of the newly exposed N-terminal phenylalanine.</text>
</comment>
<dbReference type="PANTHER" id="PTHR30487:SF0">
    <property type="entry name" value="PREPILIN LEADER PEPTIDASE_N-METHYLTRANSFERASE-RELATED"/>
    <property type="match status" value="1"/>
</dbReference>
<dbReference type="Pfam" id="PF06750">
    <property type="entry name" value="A24_N_bact"/>
    <property type="match status" value="1"/>
</dbReference>
<feature type="domain" description="Prepilin type IV endopeptidase peptidase" evidence="11">
    <location>
        <begin position="129"/>
        <end position="235"/>
    </location>
</feature>
<evidence type="ECO:0000313" key="13">
    <source>
        <dbReference type="EMBL" id="SBS34558.1"/>
    </source>
</evidence>